<proteinExistence type="predicted"/>
<protein>
    <submittedName>
        <fullName evidence="2">Uncharacterized protein</fullName>
    </submittedName>
</protein>
<keyword evidence="1" id="KW-0472">Membrane</keyword>
<sequence>MFLQLRSHIIFLFISLSLCIIGYFPGSLSRGYLCVYAYSVEEQSFSLTCHSCVCEISFQFLFPFMLME</sequence>
<dbReference type="AlphaFoldDB" id="A0A2P2MU13"/>
<keyword evidence="1" id="KW-1133">Transmembrane helix</keyword>
<organism evidence="2">
    <name type="scientific">Rhizophora mucronata</name>
    <name type="common">Asiatic mangrove</name>
    <dbReference type="NCBI Taxonomy" id="61149"/>
    <lineage>
        <taxon>Eukaryota</taxon>
        <taxon>Viridiplantae</taxon>
        <taxon>Streptophyta</taxon>
        <taxon>Embryophyta</taxon>
        <taxon>Tracheophyta</taxon>
        <taxon>Spermatophyta</taxon>
        <taxon>Magnoliopsida</taxon>
        <taxon>eudicotyledons</taxon>
        <taxon>Gunneridae</taxon>
        <taxon>Pentapetalae</taxon>
        <taxon>rosids</taxon>
        <taxon>fabids</taxon>
        <taxon>Malpighiales</taxon>
        <taxon>Rhizophoraceae</taxon>
        <taxon>Rhizophora</taxon>
    </lineage>
</organism>
<reference evidence="2" key="1">
    <citation type="submission" date="2018-02" db="EMBL/GenBank/DDBJ databases">
        <title>Rhizophora mucronata_Transcriptome.</title>
        <authorList>
            <person name="Meera S.P."/>
            <person name="Sreeshan A."/>
            <person name="Augustine A."/>
        </authorList>
    </citation>
    <scope>NUCLEOTIDE SEQUENCE</scope>
    <source>
        <tissue evidence="2">Leaf</tissue>
    </source>
</reference>
<dbReference type="EMBL" id="GGEC01053233">
    <property type="protein sequence ID" value="MBX33717.1"/>
    <property type="molecule type" value="Transcribed_RNA"/>
</dbReference>
<accession>A0A2P2MU13</accession>
<feature type="transmembrane region" description="Helical" evidence="1">
    <location>
        <begin position="7"/>
        <end position="25"/>
    </location>
</feature>
<evidence type="ECO:0000256" key="1">
    <source>
        <dbReference type="SAM" id="Phobius"/>
    </source>
</evidence>
<name>A0A2P2MU13_RHIMU</name>
<evidence type="ECO:0000313" key="2">
    <source>
        <dbReference type="EMBL" id="MBX33717.1"/>
    </source>
</evidence>
<keyword evidence="1" id="KW-0812">Transmembrane</keyword>